<name>A0A060A3S4_ACICK</name>
<protein>
    <recommendedName>
        <fullName evidence="3">Glycosyltransferase</fullName>
    </recommendedName>
</protein>
<sequence>MSKIRFNLGIASQWFRAISFVIDFCGFPGVCILEDDLVLSEHYLEAIDHLFSMFQHDSRIGLFSCFNPIPRDDHSGYSMMGHDWGVCIGSEAWDQIRCLYLDYIKIQATRNYNIRDSQVIKKWIDSLGLIWRDGYEGSDSVLETLIAANRRARIVPNINLAIPIGEIGVHFTPEVFRGMFSNVKIDDLVDFRYPNDEEIKSSN</sequence>
<evidence type="ECO:0000313" key="2">
    <source>
        <dbReference type="Proteomes" id="UP000005522"/>
    </source>
</evidence>
<keyword evidence="1" id="KW-0614">Plasmid</keyword>
<evidence type="ECO:0000313" key="1">
    <source>
        <dbReference type="EMBL" id="AIA56821.1"/>
    </source>
</evidence>
<proteinExistence type="predicted"/>
<organism evidence="1 2">
    <name type="scientific">Acidithiobacillus caldus (strain ATCC 51756 / DSM 8584 / KU)</name>
    <dbReference type="NCBI Taxonomy" id="637389"/>
    <lineage>
        <taxon>Bacteria</taxon>
        <taxon>Pseudomonadati</taxon>
        <taxon>Pseudomonadota</taxon>
        <taxon>Acidithiobacillia</taxon>
        <taxon>Acidithiobacillales</taxon>
        <taxon>Acidithiobacillaceae</taxon>
        <taxon>Acidithiobacillus</taxon>
    </lineage>
</organism>
<dbReference type="KEGG" id="acz:Acaty_2p0007"/>
<geneLocation type="plasmid" evidence="1 2">
    <name>pACA1.2</name>
</geneLocation>
<evidence type="ECO:0008006" key="3">
    <source>
        <dbReference type="Google" id="ProtNLM"/>
    </source>
</evidence>
<gene>
    <name evidence="1" type="ORF">Acaty_2p0007</name>
</gene>
<accession>A0A060A3S4</accession>
<dbReference type="SUPFAM" id="SSF53448">
    <property type="entry name" value="Nucleotide-diphospho-sugar transferases"/>
    <property type="match status" value="1"/>
</dbReference>
<reference evidence="1 2" key="1">
    <citation type="journal article" date="2009" name="J. Bacteriol.">
        <title>Draft genome sequence of the extremely acidophilic bacterium Acidithiobacillus caldus ATCC 51756 reveals metabolic versatility in the genus Acidithiobacillus.</title>
        <authorList>
            <person name="Valdes J."/>
            <person name="Quatrini R."/>
            <person name="Hallberg K."/>
            <person name="Dopson M."/>
            <person name="Valenzuela P.D."/>
            <person name="Holmes D.S."/>
        </authorList>
    </citation>
    <scope>NUCLEOTIDE SEQUENCE [LARGE SCALE GENOMIC DNA]</scope>
    <source>
        <strain evidence="2">ATCC 51756 / DSM 8584 / KU</strain>
        <plasmid evidence="1 2">pACA1.2</plasmid>
    </source>
</reference>
<dbReference type="HOGENOM" id="CLU_1346503_0_0_6"/>
<dbReference type="EMBL" id="CP005989">
    <property type="protein sequence ID" value="AIA56821.1"/>
    <property type="molecule type" value="Genomic_DNA"/>
</dbReference>
<dbReference type="InterPro" id="IPR029044">
    <property type="entry name" value="Nucleotide-diphossugar_trans"/>
</dbReference>
<dbReference type="AlphaFoldDB" id="A0A060A3S4"/>
<dbReference type="Proteomes" id="UP000005522">
    <property type="component" value="Plasmid pACA1.2"/>
</dbReference>
<dbReference type="Gene3D" id="3.90.550.10">
    <property type="entry name" value="Spore Coat Polysaccharide Biosynthesis Protein SpsA, Chain A"/>
    <property type="match status" value="1"/>
</dbReference>